<name>A0A177EBY1_9MICR</name>
<keyword evidence="2 4" id="KW-0689">Ribosomal protein</keyword>
<dbReference type="GO" id="GO:0003723">
    <property type="term" value="F:RNA binding"/>
    <property type="evidence" value="ECO:0007669"/>
    <property type="project" value="InterPro"/>
</dbReference>
<comment type="similarity">
    <text evidence="1 4">Belongs to the universal ribosomal protein uS13 family.</text>
</comment>
<dbReference type="Gene3D" id="4.10.910.10">
    <property type="entry name" value="30s ribosomal protein s13, domain 2"/>
    <property type="match status" value="1"/>
</dbReference>
<dbReference type="Pfam" id="PF00416">
    <property type="entry name" value="Ribosomal_S13"/>
    <property type="match status" value="1"/>
</dbReference>
<accession>A0A177EBY1</accession>
<dbReference type="STRING" id="1805483.A0A177EBY1"/>
<organism evidence="5 6">
    <name type="scientific">Nematocida displodere</name>
    <dbReference type="NCBI Taxonomy" id="1805483"/>
    <lineage>
        <taxon>Eukaryota</taxon>
        <taxon>Fungi</taxon>
        <taxon>Fungi incertae sedis</taxon>
        <taxon>Microsporidia</taxon>
        <taxon>Nematocida</taxon>
    </lineage>
</organism>
<evidence type="ECO:0000313" key="6">
    <source>
        <dbReference type="Proteomes" id="UP000185944"/>
    </source>
</evidence>
<dbReference type="Gene3D" id="1.10.8.50">
    <property type="match status" value="1"/>
</dbReference>
<evidence type="ECO:0000256" key="4">
    <source>
        <dbReference type="RuleBase" id="RU003830"/>
    </source>
</evidence>
<dbReference type="AlphaFoldDB" id="A0A177EBY1"/>
<dbReference type="GO" id="GO:0005829">
    <property type="term" value="C:cytosol"/>
    <property type="evidence" value="ECO:0007669"/>
    <property type="project" value="TreeGrafter"/>
</dbReference>
<dbReference type="GO" id="GO:0003735">
    <property type="term" value="F:structural constituent of ribosome"/>
    <property type="evidence" value="ECO:0007669"/>
    <property type="project" value="InterPro"/>
</dbReference>
<dbReference type="RefSeq" id="XP_067544103.1">
    <property type="nucleotide sequence ID" value="XM_067688006.1"/>
</dbReference>
<sequence length="154" mass="17403">MSLQFTESAQMQDIIRMFNTNINGRAKVIKALTGIRGLGIRIATLICKKAEIDTDLRAGQVEQEKLNQIGKILEDPMSYGIPAWFLNRQRDVITGETTQLIANQVEADYRLYLERAKRVKHLRGLRLLKGLKVNGQRTKANGRRGKAVGVSKRK</sequence>
<dbReference type="GeneID" id="93646938"/>
<dbReference type="PANTHER" id="PTHR10871">
    <property type="entry name" value="30S RIBOSOMAL PROTEIN S13/40S RIBOSOMAL PROTEIN S18"/>
    <property type="match status" value="1"/>
</dbReference>
<dbReference type="PIRSF" id="PIRSF002134">
    <property type="entry name" value="Ribosomal_S13"/>
    <property type="match status" value="1"/>
</dbReference>
<gene>
    <name evidence="5" type="ORF">NEDG_00588</name>
</gene>
<keyword evidence="6" id="KW-1185">Reference proteome</keyword>
<dbReference type="InterPro" id="IPR001892">
    <property type="entry name" value="Ribosomal_uS13"/>
</dbReference>
<dbReference type="InterPro" id="IPR010979">
    <property type="entry name" value="Ribosomal_uS13-like_H2TH"/>
</dbReference>
<protein>
    <submittedName>
        <fullName evidence="5">Small subunit ribosomal protein S18e</fullName>
    </submittedName>
</protein>
<dbReference type="VEuPathDB" id="MicrosporidiaDB:NEDG_00588"/>
<dbReference type="PROSITE" id="PS50159">
    <property type="entry name" value="RIBOSOMAL_S13_2"/>
    <property type="match status" value="1"/>
</dbReference>
<keyword evidence="3 4" id="KW-0687">Ribonucleoprotein</keyword>
<reference evidence="5 6" key="1">
    <citation type="submission" date="2016-02" db="EMBL/GenBank/DDBJ databases">
        <title>Discovery of a natural microsporidian pathogen with a broad tissue tropism in Caenorhabditis elegans.</title>
        <authorList>
            <person name="Luallen R.J."/>
            <person name="Reinke A.W."/>
            <person name="Tong L."/>
            <person name="Botts M.R."/>
            <person name="Felix M.-A."/>
            <person name="Troemel E.R."/>
        </authorList>
    </citation>
    <scope>NUCLEOTIDE SEQUENCE [LARGE SCALE GENOMIC DNA]</scope>
    <source>
        <strain evidence="5 6">JUm2807</strain>
    </source>
</reference>
<dbReference type="Proteomes" id="UP000185944">
    <property type="component" value="Unassembled WGS sequence"/>
</dbReference>
<dbReference type="SUPFAM" id="SSF46946">
    <property type="entry name" value="S13-like H2TH domain"/>
    <property type="match status" value="1"/>
</dbReference>
<evidence type="ECO:0000256" key="1">
    <source>
        <dbReference type="ARBA" id="ARBA00008080"/>
    </source>
</evidence>
<comment type="caution">
    <text evidence="5">The sequence shown here is derived from an EMBL/GenBank/DDBJ whole genome shotgun (WGS) entry which is preliminary data.</text>
</comment>
<evidence type="ECO:0000256" key="2">
    <source>
        <dbReference type="ARBA" id="ARBA00022980"/>
    </source>
</evidence>
<dbReference type="GO" id="GO:0006412">
    <property type="term" value="P:translation"/>
    <property type="evidence" value="ECO:0007669"/>
    <property type="project" value="InterPro"/>
</dbReference>
<dbReference type="OrthoDB" id="1702480at2759"/>
<proteinExistence type="inferred from homology"/>
<dbReference type="EMBL" id="LTDL01000040">
    <property type="protein sequence ID" value="OAG29455.1"/>
    <property type="molecule type" value="Genomic_DNA"/>
</dbReference>
<evidence type="ECO:0000313" key="5">
    <source>
        <dbReference type="EMBL" id="OAG29455.1"/>
    </source>
</evidence>
<dbReference type="PANTHER" id="PTHR10871:SF3">
    <property type="entry name" value="SMALL RIBOSOMAL SUBUNIT PROTEIN US13"/>
    <property type="match status" value="1"/>
</dbReference>
<evidence type="ECO:0000256" key="3">
    <source>
        <dbReference type="ARBA" id="ARBA00023274"/>
    </source>
</evidence>
<dbReference type="InterPro" id="IPR027437">
    <property type="entry name" value="Rbsml_uS13_C"/>
</dbReference>
<dbReference type="GO" id="GO:0015935">
    <property type="term" value="C:small ribosomal subunit"/>
    <property type="evidence" value="ECO:0007669"/>
    <property type="project" value="TreeGrafter"/>
</dbReference>